<keyword evidence="1" id="KW-1133">Transmembrane helix</keyword>
<dbReference type="Proteomes" id="UP000887569">
    <property type="component" value="Unplaced"/>
</dbReference>
<evidence type="ECO:0000256" key="1">
    <source>
        <dbReference type="SAM" id="Phobius"/>
    </source>
</evidence>
<keyword evidence="1" id="KW-0812">Transmembrane</keyword>
<keyword evidence="1" id="KW-0472">Membrane</keyword>
<feature type="transmembrane region" description="Helical" evidence="1">
    <location>
        <begin position="34"/>
        <end position="52"/>
    </location>
</feature>
<evidence type="ECO:0000313" key="3">
    <source>
        <dbReference type="WBParaSite" id="PgR067_g051_t01"/>
    </source>
</evidence>
<name>A0A915BXW7_PARUN</name>
<proteinExistence type="predicted"/>
<protein>
    <submittedName>
        <fullName evidence="3">Ovule protein</fullName>
    </submittedName>
</protein>
<organism evidence="2 3">
    <name type="scientific">Parascaris univalens</name>
    <name type="common">Nematode worm</name>
    <dbReference type="NCBI Taxonomy" id="6257"/>
    <lineage>
        <taxon>Eukaryota</taxon>
        <taxon>Metazoa</taxon>
        <taxon>Ecdysozoa</taxon>
        <taxon>Nematoda</taxon>
        <taxon>Chromadorea</taxon>
        <taxon>Rhabditida</taxon>
        <taxon>Spirurina</taxon>
        <taxon>Ascaridomorpha</taxon>
        <taxon>Ascaridoidea</taxon>
        <taxon>Ascarididae</taxon>
        <taxon>Parascaris</taxon>
    </lineage>
</organism>
<sequence length="73" mass="9076">MDSLRFVFRNTKRQGERFYLRNEMLSVFMASEGIFLPIDYFFYSFVFHECLLSSDFHQRKKLHPYIFFVMRPF</sequence>
<dbReference type="AlphaFoldDB" id="A0A915BXW7"/>
<evidence type="ECO:0000313" key="2">
    <source>
        <dbReference type="Proteomes" id="UP000887569"/>
    </source>
</evidence>
<accession>A0A915BXW7</accession>
<dbReference type="WBParaSite" id="PgR067_g051_t01">
    <property type="protein sequence ID" value="PgR067_g051_t01"/>
    <property type="gene ID" value="PgR067_g051"/>
</dbReference>
<keyword evidence="2" id="KW-1185">Reference proteome</keyword>
<reference evidence="3" key="1">
    <citation type="submission" date="2022-11" db="UniProtKB">
        <authorList>
            <consortium name="WormBaseParasite"/>
        </authorList>
    </citation>
    <scope>IDENTIFICATION</scope>
</reference>